<name>A0A344PHC6_9RHOB</name>
<sequence length="65" mass="7180">MSIKAVILFLLLICALGIIAGPGFRRIVARLLGLPVRPLPPRLPRHLDVRANRPPTKPPGRRRDG</sequence>
<protein>
    <recommendedName>
        <fullName evidence="4">Cellulose biosynthesis protein BcsF</fullName>
    </recommendedName>
</protein>
<accession>A0A344PHC6</accession>
<keyword evidence="3" id="KW-1185">Reference proteome</keyword>
<reference evidence="3" key="1">
    <citation type="submission" date="2018-07" db="EMBL/GenBank/DDBJ databases">
        <title>Genome sequencing of Paracoccus sp. SC2-6.</title>
        <authorList>
            <person name="Heo J."/>
            <person name="Kim S.-J."/>
            <person name="Kwon S.-W."/>
        </authorList>
    </citation>
    <scope>NUCLEOTIDE SEQUENCE [LARGE SCALE GENOMIC DNA]</scope>
    <source>
        <strain evidence="3">SC2-6</strain>
    </source>
</reference>
<feature type="region of interest" description="Disordered" evidence="1">
    <location>
        <begin position="45"/>
        <end position="65"/>
    </location>
</feature>
<dbReference type="RefSeq" id="WP_114075100.1">
    <property type="nucleotide sequence ID" value="NZ_CP030918.1"/>
</dbReference>
<dbReference type="EMBL" id="CP030918">
    <property type="protein sequence ID" value="AXC48781.1"/>
    <property type="molecule type" value="Genomic_DNA"/>
</dbReference>
<gene>
    <name evidence="2" type="ORF">DRW48_02920</name>
</gene>
<organism evidence="2 3">
    <name type="scientific">Paracoccus suum</name>
    <dbReference type="NCBI Taxonomy" id="2259340"/>
    <lineage>
        <taxon>Bacteria</taxon>
        <taxon>Pseudomonadati</taxon>
        <taxon>Pseudomonadota</taxon>
        <taxon>Alphaproteobacteria</taxon>
        <taxon>Rhodobacterales</taxon>
        <taxon>Paracoccaceae</taxon>
        <taxon>Paracoccus</taxon>
    </lineage>
</organism>
<evidence type="ECO:0000313" key="2">
    <source>
        <dbReference type="EMBL" id="AXC48781.1"/>
    </source>
</evidence>
<dbReference type="AlphaFoldDB" id="A0A344PHC6"/>
<evidence type="ECO:0000313" key="3">
    <source>
        <dbReference type="Proteomes" id="UP000252023"/>
    </source>
</evidence>
<evidence type="ECO:0000256" key="1">
    <source>
        <dbReference type="SAM" id="MobiDB-lite"/>
    </source>
</evidence>
<dbReference type="KEGG" id="pars:DRW48_02920"/>
<evidence type="ECO:0008006" key="4">
    <source>
        <dbReference type="Google" id="ProtNLM"/>
    </source>
</evidence>
<dbReference type="Proteomes" id="UP000252023">
    <property type="component" value="Chromosome"/>
</dbReference>
<proteinExistence type="predicted"/>